<sequence>MSSRREIDTSEGSAYSIASSLVENANVAARYLSVSSLEHEDAASIMHQTLSIRAVIPTHSSFANKHQEASSRPNLQHLVQIGEGLQGTIFEQVGKALVIKKESPQNESRPTRLDKEYHAHDRICLAFQQFGPVVSNTVFVPRPSSLKTPKDDAFWTATLDKFPTDYRVKTTVFTMDRILPLPKIVRKALISLFYPRPQGQTSVDQNTIQRVLSEEPNKHCLARVYLGKKSHNFKQDNFSLRNFPLCLDAMQRFGLEVNEMAYSMGKAYAIIQWGAEFDADDVEFVLGTLTTNTKAPTNTQAPTNFQERAVRLCLLDFGQCQAVNMDRDAEDVYRSFHGALVLGDNQWFIPHCHRDKELFRHFRDGYIKTGNTILNVKGWAGKFDMEAFMDGYEEYAEDFLV</sequence>
<dbReference type="AlphaFoldDB" id="A0A9N9W026"/>
<dbReference type="EMBL" id="CABFNQ020000763">
    <property type="protein sequence ID" value="CAH0040701.1"/>
    <property type="molecule type" value="Genomic_DNA"/>
</dbReference>
<dbReference type="PANTHER" id="PTHR40780">
    <property type="entry name" value="DUF3669 DOMAIN-CONTAINING PROTEIN"/>
    <property type="match status" value="1"/>
</dbReference>
<proteinExistence type="predicted"/>
<name>A0A9N9W026_9HYPO</name>
<keyword evidence="2" id="KW-1185">Reference proteome</keyword>
<accession>A0A9N9W026</accession>
<evidence type="ECO:0000313" key="1">
    <source>
        <dbReference type="EMBL" id="CAH0040701.1"/>
    </source>
</evidence>
<comment type="caution">
    <text evidence="1">The sequence shown here is derived from an EMBL/GenBank/DDBJ whole genome shotgun (WGS) entry which is preliminary data.</text>
</comment>
<dbReference type="PANTHER" id="PTHR40780:SF2">
    <property type="entry name" value="DUF3669 DOMAIN-CONTAINING PROTEIN"/>
    <property type="match status" value="1"/>
</dbReference>
<organism evidence="1 2">
    <name type="scientific">Clonostachys rhizophaga</name>
    <dbReference type="NCBI Taxonomy" id="160324"/>
    <lineage>
        <taxon>Eukaryota</taxon>
        <taxon>Fungi</taxon>
        <taxon>Dikarya</taxon>
        <taxon>Ascomycota</taxon>
        <taxon>Pezizomycotina</taxon>
        <taxon>Sordariomycetes</taxon>
        <taxon>Hypocreomycetidae</taxon>
        <taxon>Hypocreales</taxon>
        <taxon>Bionectriaceae</taxon>
        <taxon>Clonostachys</taxon>
    </lineage>
</organism>
<protein>
    <submittedName>
        <fullName evidence="1">Uncharacterized protein</fullName>
    </submittedName>
</protein>
<dbReference type="OrthoDB" id="2993351at2759"/>
<dbReference type="Proteomes" id="UP000696573">
    <property type="component" value="Unassembled WGS sequence"/>
</dbReference>
<gene>
    <name evidence="1" type="ORF">CRHIZ90672A_00008821</name>
</gene>
<evidence type="ECO:0000313" key="2">
    <source>
        <dbReference type="Proteomes" id="UP000696573"/>
    </source>
</evidence>
<reference evidence="1" key="1">
    <citation type="submission" date="2021-10" db="EMBL/GenBank/DDBJ databases">
        <authorList>
            <person name="Piombo E."/>
        </authorList>
    </citation>
    <scope>NUCLEOTIDE SEQUENCE</scope>
</reference>